<evidence type="ECO:0000256" key="1">
    <source>
        <dbReference type="SAM" id="MobiDB-lite"/>
    </source>
</evidence>
<evidence type="ECO:0000313" key="3">
    <source>
        <dbReference type="EMBL" id="CAB4220977.1"/>
    </source>
</evidence>
<feature type="compositionally biased region" description="Basic and acidic residues" evidence="1">
    <location>
        <begin position="98"/>
        <end position="110"/>
    </location>
</feature>
<dbReference type="EMBL" id="LR797501">
    <property type="protein sequence ID" value="CAB4220977.1"/>
    <property type="molecule type" value="Genomic_DNA"/>
</dbReference>
<dbReference type="EMBL" id="LR796981">
    <property type="protein sequence ID" value="CAB4179436.1"/>
    <property type="molecule type" value="Genomic_DNA"/>
</dbReference>
<feature type="region of interest" description="Disordered" evidence="1">
    <location>
        <begin position="87"/>
        <end position="127"/>
    </location>
</feature>
<accession>A0A6J5QAH8</accession>
<feature type="region of interest" description="Disordered" evidence="1">
    <location>
        <begin position="1"/>
        <end position="20"/>
    </location>
</feature>
<name>A0A6J5QAH8_9CAUD</name>
<organism evidence="2">
    <name type="scientific">uncultured Caudovirales phage</name>
    <dbReference type="NCBI Taxonomy" id="2100421"/>
    <lineage>
        <taxon>Viruses</taxon>
        <taxon>Duplodnaviria</taxon>
        <taxon>Heunggongvirae</taxon>
        <taxon>Uroviricota</taxon>
        <taxon>Caudoviricetes</taxon>
        <taxon>Peduoviridae</taxon>
        <taxon>Maltschvirus</taxon>
        <taxon>Maltschvirus maltsch</taxon>
    </lineage>
</organism>
<evidence type="ECO:0000313" key="2">
    <source>
        <dbReference type="EMBL" id="CAB4179436.1"/>
    </source>
</evidence>
<reference evidence="2" key="1">
    <citation type="submission" date="2020-05" db="EMBL/GenBank/DDBJ databases">
        <authorList>
            <person name="Chiriac C."/>
            <person name="Salcher M."/>
            <person name="Ghai R."/>
            <person name="Kavagutti S V."/>
        </authorList>
    </citation>
    <scope>NUCLEOTIDE SEQUENCE</scope>
</reference>
<proteinExistence type="predicted"/>
<protein>
    <submittedName>
        <fullName evidence="2">Uncharacterized protein</fullName>
    </submittedName>
</protein>
<sequence length="127" mass="14295">MKQTPRDEWHDPQEPRNLSGVQFQYIHPGAPKQHPKLHTIQANDANGRYLGHMDWYKRTGEISNINVIGRVQGLGVATSMHEKATKLASDTGIKAPQHSRDRTDKGDAWARKVGGKLPPRKAEPEEE</sequence>
<gene>
    <name evidence="2" type="ORF">UFOVP1033_122</name>
    <name evidence="3" type="ORF">UFOVP1631_122</name>
</gene>
<feature type="compositionally biased region" description="Basic and acidic residues" evidence="1">
    <location>
        <begin position="1"/>
        <end position="14"/>
    </location>
</feature>